<evidence type="ECO:0000313" key="2">
    <source>
        <dbReference type="Proteomes" id="UP001335729"/>
    </source>
</evidence>
<name>A0ABU7MXK6_9ACTN</name>
<dbReference type="Gene3D" id="1.10.287.1060">
    <property type="entry name" value="ESAT-6-like"/>
    <property type="match status" value="1"/>
</dbReference>
<organism evidence="1 2">
    <name type="scientific">Gordonia prachuapensis</name>
    <dbReference type="NCBI Taxonomy" id="3115651"/>
    <lineage>
        <taxon>Bacteria</taxon>
        <taxon>Bacillati</taxon>
        <taxon>Actinomycetota</taxon>
        <taxon>Actinomycetes</taxon>
        <taxon>Mycobacteriales</taxon>
        <taxon>Gordoniaceae</taxon>
        <taxon>Gordonia</taxon>
    </lineage>
</organism>
<protein>
    <submittedName>
        <fullName evidence="1">Type VII secretion target</fullName>
    </submittedName>
</protein>
<reference evidence="1 2" key="1">
    <citation type="submission" date="2024-01" db="EMBL/GenBank/DDBJ databases">
        <title>Draft genome sequence of Gordonia sp. PKS22-38.</title>
        <authorList>
            <person name="Suphannarot A."/>
            <person name="Mingma R."/>
        </authorList>
    </citation>
    <scope>NUCLEOTIDE SEQUENCE [LARGE SCALE GENOMIC DNA]</scope>
    <source>
        <strain evidence="1 2">PKS22-38</strain>
    </source>
</reference>
<dbReference type="InterPro" id="IPR036689">
    <property type="entry name" value="ESAT-6-like_sf"/>
</dbReference>
<dbReference type="SUPFAM" id="SSF140453">
    <property type="entry name" value="EsxAB dimer-like"/>
    <property type="match status" value="1"/>
</dbReference>
<dbReference type="Pfam" id="PF10824">
    <property type="entry name" value="T7SS_ESX_EspC"/>
    <property type="match status" value="1"/>
</dbReference>
<proteinExistence type="predicted"/>
<dbReference type="InterPro" id="IPR022536">
    <property type="entry name" value="EspC"/>
</dbReference>
<accession>A0ABU7MXK6</accession>
<comment type="caution">
    <text evidence="1">The sequence shown here is derived from an EMBL/GenBank/DDBJ whole genome shotgun (WGS) entry which is preliminary data.</text>
</comment>
<dbReference type="RefSeq" id="WP_330506411.1">
    <property type="nucleotide sequence ID" value="NZ_JAZDUE010000016.1"/>
</dbReference>
<keyword evidence="2" id="KW-1185">Reference proteome</keyword>
<sequence length="98" mass="9998">MDINSGAVVSISNGWGQAHHAITEAASKAGDSSGDWAPAVQGAVAAFASEWRDDLNQLAAEANTTSTSLVAAARTYEMTDDEAAQLMGKIQASRASGS</sequence>
<dbReference type="Proteomes" id="UP001335729">
    <property type="component" value="Unassembled WGS sequence"/>
</dbReference>
<gene>
    <name evidence="1" type="ORF">V1Y59_18430</name>
</gene>
<dbReference type="EMBL" id="JAZDUE010000016">
    <property type="protein sequence ID" value="MEE4025068.1"/>
    <property type="molecule type" value="Genomic_DNA"/>
</dbReference>
<evidence type="ECO:0000313" key="1">
    <source>
        <dbReference type="EMBL" id="MEE4025068.1"/>
    </source>
</evidence>